<dbReference type="PANTHER" id="PTHR46567:SF1">
    <property type="entry name" value="MEDIATOR OF RNA POLYMERASE II TRANSCRIPTION SUBUNIT 12"/>
    <property type="match status" value="1"/>
</dbReference>
<keyword evidence="13" id="KW-1185">Reference proteome</keyword>
<keyword evidence="4" id="KW-0678">Repressor</keyword>
<dbReference type="GO" id="GO:0006357">
    <property type="term" value="P:regulation of transcription by RNA polymerase II"/>
    <property type="evidence" value="ECO:0007669"/>
    <property type="project" value="InterPro"/>
</dbReference>
<organism evidence="12 13">
    <name type="scientific">Bifiguratus adelaidae</name>
    <dbReference type="NCBI Taxonomy" id="1938954"/>
    <lineage>
        <taxon>Eukaryota</taxon>
        <taxon>Fungi</taxon>
        <taxon>Fungi incertae sedis</taxon>
        <taxon>Mucoromycota</taxon>
        <taxon>Mucoromycotina</taxon>
        <taxon>Endogonomycetes</taxon>
        <taxon>Endogonales</taxon>
        <taxon>Endogonales incertae sedis</taxon>
        <taxon>Bifiguratus</taxon>
    </lineage>
</organism>
<evidence type="ECO:0000259" key="11">
    <source>
        <dbReference type="SMART" id="SM01281"/>
    </source>
</evidence>
<dbReference type="SMART" id="SM01281">
    <property type="entry name" value="Med12"/>
    <property type="match status" value="1"/>
</dbReference>
<evidence type="ECO:0000256" key="9">
    <source>
        <dbReference type="ARBA" id="ARBA00032010"/>
    </source>
</evidence>
<dbReference type="Pfam" id="PF12145">
    <property type="entry name" value="Med12-LCEWAV"/>
    <property type="match status" value="1"/>
</dbReference>
<reference evidence="12 13" key="1">
    <citation type="journal article" date="2017" name="Mycologia">
        <title>Bifiguratus adelaidae, gen. et sp. nov., a new member of Mucoromycotina in endophytic and soil-dwelling habitats.</title>
        <authorList>
            <person name="Torres-Cruz T.J."/>
            <person name="Billingsley Tobias T.L."/>
            <person name="Almatruk M."/>
            <person name="Hesse C."/>
            <person name="Kuske C.R."/>
            <person name="Desiro A."/>
            <person name="Benucci G.M."/>
            <person name="Bonito G."/>
            <person name="Stajich J.E."/>
            <person name="Dunlap C."/>
            <person name="Arnold A.E."/>
            <person name="Porras-Alfaro A."/>
        </authorList>
    </citation>
    <scope>NUCLEOTIDE SEQUENCE [LARGE SCALE GENOMIC DNA]</scope>
    <source>
        <strain evidence="12 13">AZ0501</strain>
    </source>
</reference>
<evidence type="ECO:0000256" key="8">
    <source>
        <dbReference type="ARBA" id="ARBA00023242"/>
    </source>
</evidence>
<keyword evidence="5" id="KW-0805">Transcription regulation</keyword>
<protein>
    <recommendedName>
        <fullName evidence="3">Mediator of RNA polymerase II transcription subunit 12</fullName>
    </recommendedName>
    <alternativeName>
        <fullName evidence="9">Mediator complex subunit 12</fullName>
    </alternativeName>
</protein>
<feature type="domain" description="Mediator complex subunit Med12" evidence="11">
    <location>
        <begin position="162"/>
        <end position="225"/>
    </location>
</feature>
<evidence type="ECO:0000256" key="7">
    <source>
        <dbReference type="ARBA" id="ARBA00023163"/>
    </source>
</evidence>
<evidence type="ECO:0000256" key="1">
    <source>
        <dbReference type="ARBA" id="ARBA00004123"/>
    </source>
</evidence>
<gene>
    <name evidence="12" type="ORF">BZG36_03833</name>
</gene>
<evidence type="ECO:0000256" key="6">
    <source>
        <dbReference type="ARBA" id="ARBA00023159"/>
    </source>
</evidence>
<accession>A0A261XW99</accession>
<feature type="region of interest" description="Disordered" evidence="10">
    <location>
        <begin position="1"/>
        <end position="55"/>
    </location>
</feature>
<name>A0A261XW99_9FUNG</name>
<proteinExistence type="inferred from homology"/>
<evidence type="ECO:0000313" key="13">
    <source>
        <dbReference type="Proteomes" id="UP000242875"/>
    </source>
</evidence>
<dbReference type="InterPro" id="IPR019035">
    <property type="entry name" value="Mediator_Med12"/>
</dbReference>
<dbReference type="GO" id="GO:0016592">
    <property type="term" value="C:mediator complex"/>
    <property type="evidence" value="ECO:0007669"/>
    <property type="project" value="InterPro"/>
</dbReference>
<feature type="compositionally biased region" description="Low complexity" evidence="10">
    <location>
        <begin position="24"/>
        <end position="51"/>
    </location>
</feature>
<dbReference type="PANTHER" id="PTHR46567">
    <property type="entry name" value="MEDIATOR OF RNA POLYMERASE II TRANSCRIPTION SUBUNIT 12"/>
    <property type="match status" value="1"/>
</dbReference>
<keyword evidence="7" id="KW-0804">Transcription</keyword>
<evidence type="ECO:0000256" key="5">
    <source>
        <dbReference type="ARBA" id="ARBA00023015"/>
    </source>
</evidence>
<dbReference type="Pfam" id="PF09497">
    <property type="entry name" value="Med12"/>
    <property type="match status" value="1"/>
</dbReference>
<evidence type="ECO:0000256" key="4">
    <source>
        <dbReference type="ARBA" id="ARBA00022491"/>
    </source>
</evidence>
<evidence type="ECO:0000256" key="3">
    <source>
        <dbReference type="ARBA" id="ARBA00019622"/>
    </source>
</evidence>
<dbReference type="OrthoDB" id="20828at2759"/>
<evidence type="ECO:0000256" key="2">
    <source>
        <dbReference type="ARBA" id="ARBA00010289"/>
    </source>
</evidence>
<dbReference type="GO" id="GO:0003712">
    <property type="term" value="F:transcription coregulator activity"/>
    <property type="evidence" value="ECO:0007669"/>
    <property type="project" value="InterPro"/>
</dbReference>
<evidence type="ECO:0000256" key="10">
    <source>
        <dbReference type="SAM" id="MobiDB-lite"/>
    </source>
</evidence>
<sequence length="1763" mass="198705">MNSNRYAGVTSIGRQSSSATPNVASLTASSTTPSTASPYGSSPSPGQGSFGNYPHGKANGIRVLRKYTMQLPKRPALHSSMDFGFPDIFPQKADQEEDQLSESNVRNGFLDKPIIPFEHSCAHDSVYSRLSDEPKLATEIANFMSDILVRKEESSRIQGPNAFKIPNRFTLNDQKKEQWMQELANTGHMLAKVARNIPHGFKGERLLEVLTAKQVPLARAVWYIKIVGLSELQSQRNRHPNTNYHTVEWTYVVTRFLTRQLEQFQTLKQTLNQTRQGHKASQEKALQTLEMSRKNWESRWSYSLRLAKWQYNEALLDQRTMLKWVIDTLEKAPLLDQTPLILMVLNDYMAEYQRNRTLMKLVIEIILSKLSAVSEILQAQSGNESKGLRLEKSLMSVLQTIFSSTPDMFVSPRLWHQHYPLLRRALYDTDIQILPSNDQPAVRKTIQQNFELISKRNAMFYHGLRLQSKGTVTPPDLDDDINNSAEKSIVLQKLYVLDTIYRRGYCGSGGDASVVLDKWIGDISSALFGTKISSQEDLEQAVAILCRWACSRLRWGAWRPFVVAPLLRQHIQTCDACSKRSGEAQHNLQNALMKYLHFYSEQSMVDAQENENTILLFGDLIRQQIFSYQAYIARLIALGALEGDRRQQQDTRRHLSILECLPLYQSTKQQLNQRNAALTASGKKTDDELKMYEHIKEMIHAEFPALFTVSDKATIPHVHELNTSLTSTLLNAPRFIQLKISRDFLFTSAQSFVVKNVHKLNLAFPSRIGEDNWRVMTSPGASLLNAHQFSVIARIMELVSDVPTLLEFCLWVLDRTNEAAMYPVIVDLLRQHRTYWILLGAQKDILGALIAKYQSLLHRGQSEGSIQAYAISLIDEGVEVESSVSEQILRQRKDKPTSLSMKATLTDVELINSAIIAIAPASASTGIVSLLKSGSDILLADLIRVSISTVLKSKSLNNELDLSLDGETSGQREGRALQTLVQTIKSMALRLRSDGNISDIIVATLNTAENQNHIRGGSSQYLLRVIVALLYSHLLDLASLVKQFCLPRLEALVKGSSVSGVSPGQQTKEATEILYLILISFDCVTPNEDNGLVTNVDWLPSLEQMLHIRSQLRSLRTANLLQLIFDTLSILTSIEMRIDLNHFLLYPIQEVKRAMVRSSFLRNTCSENMRTTYMRFMRLDAATEEEKALIHHKLNSAYLALLSTNAGLVSESIVYTADTCLSETQAIFSDLNVWSLTESSVRLWLLADKIVKLTKTVVGGNADGYTISPVSELDESAKKECVNTFVRAVFEGFIHRSCESDLGTDLVDSFMPGIPPGVIVELLNFGAQQLHPSGSAEGFPANMILRINKGTQLDASSDEIRSTRQLRMFHYLMQKLAEQCEEQYWLQSLRADFAKRLLADLRAYQDEQKILNIMQATGASYEETSRVLSTESQNIDSVIATLRQQDSIPQPIGAETLTRRTMLSEIRLNCLVRLRLLLPILPVIWQNPGDDNVDALQWVSTLTNLLCCSFLHGNGSHERCFELFLDVVSVIIEEYPKDLRRQVLTQQEIIRQDLAIPAVFYTRVARVLPFQTHNVYLNNLSRNLWQSILQGSTNSDPTPLSQVLNTTTKPWEWLEECGTDANAGDNEGPINLALFGAKKLNKTMQTYVRWFRLGFDANPKSDTDRHDEGSQSFNFEGEKSMERILVPSRKVRKIADLEFSNTFTPSHVEMDVDPATSQDDEGDTATSKSDIQMIETIEIDASDTEGIDTIATTPLKRRLVDDS</sequence>
<comment type="caution">
    <text evidence="12">The sequence shown here is derived from an EMBL/GenBank/DDBJ whole genome shotgun (WGS) entry which is preliminary data.</text>
</comment>
<feature type="compositionally biased region" description="Polar residues" evidence="10">
    <location>
        <begin position="12"/>
        <end position="23"/>
    </location>
</feature>
<evidence type="ECO:0000313" key="12">
    <source>
        <dbReference type="EMBL" id="OZJ02623.1"/>
    </source>
</evidence>
<keyword evidence="6" id="KW-0010">Activator</keyword>
<comment type="similarity">
    <text evidence="2">Belongs to the Mediator complex subunit 12 family.</text>
</comment>
<dbReference type="InterPro" id="IPR021990">
    <property type="entry name" value="Mediator_Med12_LCEWAV"/>
</dbReference>
<feature type="region of interest" description="Disordered" evidence="10">
    <location>
        <begin position="1707"/>
        <end position="1732"/>
    </location>
</feature>
<comment type="subcellular location">
    <subcellularLocation>
        <location evidence="1">Nucleus</location>
    </subcellularLocation>
</comment>
<dbReference type="Proteomes" id="UP000242875">
    <property type="component" value="Unassembled WGS sequence"/>
</dbReference>
<keyword evidence="8" id="KW-0539">Nucleus</keyword>
<dbReference type="EMBL" id="MVBO01000139">
    <property type="protein sequence ID" value="OZJ02623.1"/>
    <property type="molecule type" value="Genomic_DNA"/>
</dbReference>